<name>A0A2T0U520_9SPHI</name>
<comment type="similarity">
    <text evidence="2 9">Belongs to the SLC41A transporter family.</text>
</comment>
<keyword evidence="3 9" id="KW-0813">Transport</keyword>
<dbReference type="InterPro" id="IPR000644">
    <property type="entry name" value="CBS_dom"/>
</dbReference>
<dbReference type="SUPFAM" id="SSF161093">
    <property type="entry name" value="MgtE membrane domain-like"/>
    <property type="match status" value="1"/>
</dbReference>
<keyword evidence="12" id="KW-1185">Reference proteome</keyword>
<dbReference type="InterPro" id="IPR038076">
    <property type="entry name" value="MgtE_N_sf"/>
</dbReference>
<evidence type="ECO:0000313" key="11">
    <source>
        <dbReference type="EMBL" id="PRY53025.1"/>
    </source>
</evidence>
<evidence type="ECO:0000256" key="8">
    <source>
        <dbReference type="PROSITE-ProRule" id="PRU00703"/>
    </source>
</evidence>
<dbReference type="NCBIfam" id="TIGR00400">
    <property type="entry name" value="mgtE"/>
    <property type="match status" value="1"/>
</dbReference>
<dbReference type="SUPFAM" id="SSF54631">
    <property type="entry name" value="CBS-domain pair"/>
    <property type="match status" value="1"/>
</dbReference>
<dbReference type="Pfam" id="PF03448">
    <property type="entry name" value="MgtE_N"/>
    <property type="match status" value="1"/>
</dbReference>
<protein>
    <recommendedName>
        <fullName evidence="9">Magnesium transporter MgtE</fullName>
    </recommendedName>
</protein>
<dbReference type="GO" id="GO:0015095">
    <property type="term" value="F:magnesium ion transmembrane transporter activity"/>
    <property type="evidence" value="ECO:0007669"/>
    <property type="project" value="UniProtKB-UniRule"/>
</dbReference>
<feature type="domain" description="CBS" evidence="10">
    <location>
        <begin position="203"/>
        <end position="260"/>
    </location>
</feature>
<comment type="function">
    <text evidence="9">Acts as a magnesium transporter.</text>
</comment>
<dbReference type="AlphaFoldDB" id="A0A2T0U520"/>
<evidence type="ECO:0000256" key="7">
    <source>
        <dbReference type="ARBA" id="ARBA00023136"/>
    </source>
</evidence>
<evidence type="ECO:0000256" key="3">
    <source>
        <dbReference type="ARBA" id="ARBA00022448"/>
    </source>
</evidence>
<dbReference type="InterPro" id="IPR006668">
    <property type="entry name" value="Mg_transptr_MgtE_intracell_dom"/>
</dbReference>
<evidence type="ECO:0000313" key="12">
    <source>
        <dbReference type="Proteomes" id="UP000238034"/>
    </source>
</evidence>
<accession>A0A2T0U520</accession>
<dbReference type="EMBL" id="PVTH01000004">
    <property type="protein sequence ID" value="PRY53025.1"/>
    <property type="molecule type" value="Genomic_DNA"/>
</dbReference>
<comment type="subunit">
    <text evidence="9">Homodimer.</text>
</comment>
<dbReference type="GO" id="GO:0005886">
    <property type="term" value="C:plasma membrane"/>
    <property type="evidence" value="ECO:0007669"/>
    <property type="project" value="UniProtKB-SubCell"/>
</dbReference>
<dbReference type="InterPro" id="IPR006667">
    <property type="entry name" value="SLC41_membr_dom"/>
</dbReference>
<feature type="transmembrane region" description="Helical" evidence="9">
    <location>
        <begin position="387"/>
        <end position="413"/>
    </location>
</feature>
<organism evidence="11 12">
    <name type="scientific">Arcticibacter pallidicorallinus</name>
    <dbReference type="NCBI Taxonomy" id="1259464"/>
    <lineage>
        <taxon>Bacteria</taxon>
        <taxon>Pseudomonadati</taxon>
        <taxon>Bacteroidota</taxon>
        <taxon>Sphingobacteriia</taxon>
        <taxon>Sphingobacteriales</taxon>
        <taxon>Sphingobacteriaceae</taxon>
        <taxon>Arcticibacter</taxon>
    </lineage>
</organism>
<dbReference type="RefSeq" id="WP_106292617.1">
    <property type="nucleotide sequence ID" value="NZ_PVTH01000004.1"/>
</dbReference>
<evidence type="ECO:0000256" key="5">
    <source>
        <dbReference type="ARBA" id="ARBA00022842"/>
    </source>
</evidence>
<keyword evidence="4 9" id="KW-0812">Transmembrane</keyword>
<comment type="caution">
    <text evidence="9">Lacks conserved residue(s) required for the propagation of feature annotation.</text>
</comment>
<evidence type="ECO:0000259" key="10">
    <source>
        <dbReference type="PROSITE" id="PS51371"/>
    </source>
</evidence>
<gene>
    <name evidence="11" type="ORF">B0I27_10432</name>
</gene>
<feature type="transmembrane region" description="Helical" evidence="9">
    <location>
        <begin position="425"/>
        <end position="444"/>
    </location>
</feature>
<feature type="transmembrane region" description="Helical" evidence="9">
    <location>
        <begin position="360"/>
        <end position="381"/>
    </location>
</feature>
<dbReference type="OrthoDB" id="9790355at2"/>
<dbReference type="SUPFAM" id="SSF158791">
    <property type="entry name" value="MgtE N-terminal domain-like"/>
    <property type="match status" value="1"/>
</dbReference>
<feature type="transmembrane region" description="Helical" evidence="9">
    <location>
        <begin position="318"/>
        <end position="339"/>
    </location>
</feature>
<dbReference type="GO" id="GO:0046872">
    <property type="term" value="F:metal ion binding"/>
    <property type="evidence" value="ECO:0007669"/>
    <property type="project" value="UniProtKB-KW"/>
</dbReference>
<dbReference type="SMART" id="SM00924">
    <property type="entry name" value="MgtE_N"/>
    <property type="match status" value="1"/>
</dbReference>
<dbReference type="CDD" id="cd04606">
    <property type="entry name" value="CBS_pair_Mg_transporter"/>
    <property type="match status" value="1"/>
</dbReference>
<dbReference type="InterPro" id="IPR036739">
    <property type="entry name" value="SLC41_membr_dom_sf"/>
</dbReference>
<proteinExistence type="inferred from homology"/>
<evidence type="ECO:0000256" key="4">
    <source>
        <dbReference type="ARBA" id="ARBA00022692"/>
    </source>
</evidence>
<sequence length="449" mass="49951">MQSFELNRTDIQRLKQALESGDEELKALLSEYHASEIAILFASLPQESRDHIINILPSETASEIIAEMDAEIHPERILENLHPERRSEIMEELDYDDATDILSQLSEDTQNEILSDLDEEDASHIRNLLTFEEDTAGGLMNTQVLKVNSRLTKTEALDQIIRQSEEMEEFYTINVVDDKNLLLGIVSLKDIIKSRNTVLIKDLIKEDFVYVKANTDQEEVARLISQYNLTSIPVVDDRMHLLGRITFDDVIDVMEEENTEDILKISGVSEDEALSGNWQEAVKSRLPWLVVNLGTAFLASSVIRHFEPTISKLLLLSGYMTMIAGMGGNTATQALAVTIRRISLSDLTDNQAYRTVLKEFTVGLINGACIGLVVFLFALFYDGNLMLGLVTFIAMTGNLLLAGIAGSSIPLILKRIGIDPAIASSIIITTFTDVFGFLLLLGLASKLLL</sequence>
<keyword evidence="6 9" id="KW-1133">Transmembrane helix</keyword>
<comment type="subcellular location">
    <subcellularLocation>
        <location evidence="9">Cell membrane</location>
        <topology evidence="9">Multi-pass membrane protein</topology>
    </subcellularLocation>
    <subcellularLocation>
        <location evidence="1">Membrane</location>
        <topology evidence="1">Multi-pass membrane protein</topology>
    </subcellularLocation>
</comment>
<keyword evidence="8" id="KW-0129">CBS domain</keyword>
<dbReference type="InterPro" id="IPR046342">
    <property type="entry name" value="CBS_dom_sf"/>
</dbReference>
<dbReference type="Pfam" id="PF01769">
    <property type="entry name" value="MgtE"/>
    <property type="match status" value="1"/>
</dbReference>
<keyword evidence="7 9" id="KW-0472">Membrane</keyword>
<dbReference type="Gene3D" id="1.10.357.20">
    <property type="entry name" value="SLC41 divalent cation transporters, integral membrane domain"/>
    <property type="match status" value="1"/>
</dbReference>
<dbReference type="Pfam" id="PF00571">
    <property type="entry name" value="CBS"/>
    <property type="match status" value="2"/>
</dbReference>
<keyword evidence="9" id="KW-0479">Metal-binding</keyword>
<dbReference type="PROSITE" id="PS51371">
    <property type="entry name" value="CBS"/>
    <property type="match status" value="1"/>
</dbReference>
<keyword evidence="9" id="KW-1003">Cell membrane</keyword>
<dbReference type="InterPro" id="IPR006669">
    <property type="entry name" value="MgtE_transporter"/>
</dbReference>
<dbReference type="Gene3D" id="1.25.60.10">
    <property type="entry name" value="MgtE N-terminal domain-like"/>
    <property type="match status" value="1"/>
</dbReference>
<evidence type="ECO:0000256" key="1">
    <source>
        <dbReference type="ARBA" id="ARBA00004141"/>
    </source>
</evidence>
<evidence type="ECO:0000256" key="2">
    <source>
        <dbReference type="ARBA" id="ARBA00009749"/>
    </source>
</evidence>
<dbReference type="SMART" id="SM00116">
    <property type="entry name" value="CBS"/>
    <property type="match status" value="2"/>
</dbReference>
<reference evidence="11 12" key="1">
    <citation type="submission" date="2018-03" db="EMBL/GenBank/DDBJ databases">
        <title>Genomic Encyclopedia of Type Strains, Phase III (KMG-III): the genomes of soil and plant-associated and newly described type strains.</title>
        <authorList>
            <person name="Whitman W."/>
        </authorList>
    </citation>
    <scope>NUCLEOTIDE SEQUENCE [LARGE SCALE GENOMIC DNA]</scope>
    <source>
        <strain evidence="11 12">CGMCC 1.9313</strain>
    </source>
</reference>
<comment type="caution">
    <text evidence="11">The sequence shown here is derived from an EMBL/GenBank/DDBJ whole genome shotgun (WGS) entry which is preliminary data.</text>
</comment>
<dbReference type="Gene3D" id="3.10.580.10">
    <property type="entry name" value="CBS-domain"/>
    <property type="match status" value="1"/>
</dbReference>
<dbReference type="PANTHER" id="PTHR43773">
    <property type="entry name" value="MAGNESIUM TRANSPORTER MGTE"/>
    <property type="match status" value="1"/>
</dbReference>
<dbReference type="Proteomes" id="UP000238034">
    <property type="component" value="Unassembled WGS sequence"/>
</dbReference>
<keyword evidence="5 9" id="KW-0460">Magnesium</keyword>
<evidence type="ECO:0000256" key="9">
    <source>
        <dbReference type="RuleBase" id="RU362011"/>
    </source>
</evidence>
<dbReference type="PANTHER" id="PTHR43773:SF1">
    <property type="entry name" value="MAGNESIUM TRANSPORTER MGTE"/>
    <property type="match status" value="1"/>
</dbReference>
<evidence type="ECO:0000256" key="6">
    <source>
        <dbReference type="ARBA" id="ARBA00022989"/>
    </source>
</evidence>